<dbReference type="STRING" id="1354304.XPG1_1937"/>
<dbReference type="PANTHER" id="PTHR35848:SF6">
    <property type="entry name" value="CUPIN TYPE-2 DOMAIN-CONTAINING PROTEIN"/>
    <property type="match status" value="1"/>
</dbReference>
<dbReference type="HOGENOM" id="CLU_1348496_0_0_6"/>
<evidence type="ECO:0000313" key="4">
    <source>
        <dbReference type="EMBL" id="CDG21592.1"/>
    </source>
</evidence>
<feature type="chain" id="PRO_5001654805" evidence="2">
    <location>
        <begin position="33"/>
        <end position="203"/>
    </location>
</feature>
<dbReference type="SUPFAM" id="SSF51182">
    <property type="entry name" value="RmlC-like cupins"/>
    <property type="match status" value="1"/>
</dbReference>
<dbReference type="Proteomes" id="UP000032735">
    <property type="component" value="Chromosome"/>
</dbReference>
<dbReference type="EMBL" id="FO704551">
    <property type="protein sequence ID" value="CDG21592.1"/>
    <property type="molecule type" value="Genomic_DNA"/>
</dbReference>
<accession>A0A068R2T8</accession>
<dbReference type="RefSeq" id="WP_045958748.1">
    <property type="nucleotide sequence ID" value="NZ_FO704551.1"/>
</dbReference>
<dbReference type="AlphaFoldDB" id="A0A068R2T8"/>
<reference evidence="4 5" key="1">
    <citation type="submission" date="2013-07" db="EMBL/GenBank/DDBJ databases">
        <authorList>
            <person name="Genoscope - CEA"/>
        </authorList>
    </citation>
    <scope>NUCLEOTIDE SEQUENCE [LARGE SCALE GENOMIC DNA]</scope>
    <source>
        <strain evidence="4 5">G6</strain>
    </source>
</reference>
<keyword evidence="2" id="KW-0732">Signal</keyword>
<dbReference type="InterPro" id="IPR013096">
    <property type="entry name" value="Cupin_2"/>
</dbReference>
<evidence type="ECO:0000313" key="5">
    <source>
        <dbReference type="Proteomes" id="UP000032735"/>
    </source>
</evidence>
<feature type="domain" description="Cupin type-2" evidence="3">
    <location>
        <begin position="75"/>
        <end position="143"/>
    </location>
</feature>
<keyword evidence="5" id="KW-1185">Reference proteome</keyword>
<dbReference type="Gene3D" id="2.60.120.10">
    <property type="entry name" value="Jelly Rolls"/>
    <property type="match status" value="1"/>
</dbReference>
<proteinExistence type="predicted"/>
<feature type="signal peptide" evidence="2">
    <location>
        <begin position="1"/>
        <end position="32"/>
    </location>
</feature>
<dbReference type="InterPro" id="IPR014710">
    <property type="entry name" value="RmlC-like_jellyroll"/>
</dbReference>
<sequence length="203" mass="22495">MKYKKNSPYLNPKMVATALTLIMGAYCTTSYAKEPTPTIISAEDGEQLTRRWGYPLTIKVDPVTTGAKNFSVGTEDIPPGKAIPRHRHTHSEELIIVQSGSVIAHIGNERRPLGTGGMAYAPENTWMGFENRGNTTATVIWIFPTPGFEEYVRATSVPAGSQITPFSASELNEIRQKYKSYIELEGEALNNYPTDVKNDIQKK</sequence>
<dbReference type="KEGG" id="xpo:XPG1_1937"/>
<evidence type="ECO:0000256" key="1">
    <source>
        <dbReference type="ARBA" id="ARBA00022723"/>
    </source>
</evidence>
<gene>
    <name evidence="4" type="ORF">XPG1_1937</name>
</gene>
<organism evidence="4 5">
    <name type="scientific">Xenorhabdus poinarii G6</name>
    <dbReference type="NCBI Taxonomy" id="1354304"/>
    <lineage>
        <taxon>Bacteria</taxon>
        <taxon>Pseudomonadati</taxon>
        <taxon>Pseudomonadota</taxon>
        <taxon>Gammaproteobacteria</taxon>
        <taxon>Enterobacterales</taxon>
        <taxon>Morganellaceae</taxon>
        <taxon>Xenorhabdus</taxon>
    </lineage>
</organism>
<dbReference type="Pfam" id="PF07883">
    <property type="entry name" value="Cupin_2"/>
    <property type="match status" value="1"/>
</dbReference>
<protein>
    <submittedName>
        <fullName evidence="4">Cupin 2, conserved barrel domain protein</fullName>
    </submittedName>
</protein>
<dbReference type="InterPro" id="IPR051610">
    <property type="entry name" value="GPI/OXD"/>
</dbReference>
<keyword evidence="1" id="KW-0479">Metal-binding</keyword>
<dbReference type="InterPro" id="IPR011051">
    <property type="entry name" value="RmlC_Cupin_sf"/>
</dbReference>
<evidence type="ECO:0000259" key="3">
    <source>
        <dbReference type="Pfam" id="PF07883"/>
    </source>
</evidence>
<dbReference type="PANTHER" id="PTHR35848">
    <property type="entry name" value="OXALATE-BINDING PROTEIN"/>
    <property type="match status" value="1"/>
</dbReference>
<evidence type="ECO:0000256" key="2">
    <source>
        <dbReference type="SAM" id="SignalP"/>
    </source>
</evidence>
<name>A0A068R2T8_9GAMM</name>
<dbReference type="GO" id="GO:0046872">
    <property type="term" value="F:metal ion binding"/>
    <property type="evidence" value="ECO:0007669"/>
    <property type="project" value="UniProtKB-KW"/>
</dbReference>